<dbReference type="Proteomes" id="UP001066276">
    <property type="component" value="Chromosome 3_1"/>
</dbReference>
<sequence length="165" mass="17206">MAALRLSSDGAGSNPRADGRYTPCLEASDVGYSPTTCCPCELCSAPAGDCITEVGGLTIVNCSASQGPCGDNDPGVPETQGGWATQWGPCLCCILPLSCGHWTAARRSEGWYAVSLSSDLALRPSDLACCVVCGMPVPNSSLLVRKINLRDDHPGLPMGFIQDLR</sequence>
<organism evidence="1 2">
    <name type="scientific">Pleurodeles waltl</name>
    <name type="common">Iberian ribbed newt</name>
    <dbReference type="NCBI Taxonomy" id="8319"/>
    <lineage>
        <taxon>Eukaryota</taxon>
        <taxon>Metazoa</taxon>
        <taxon>Chordata</taxon>
        <taxon>Craniata</taxon>
        <taxon>Vertebrata</taxon>
        <taxon>Euteleostomi</taxon>
        <taxon>Amphibia</taxon>
        <taxon>Batrachia</taxon>
        <taxon>Caudata</taxon>
        <taxon>Salamandroidea</taxon>
        <taxon>Salamandridae</taxon>
        <taxon>Pleurodelinae</taxon>
        <taxon>Pleurodeles</taxon>
    </lineage>
</organism>
<dbReference type="AlphaFoldDB" id="A0AAV7UKR4"/>
<protein>
    <submittedName>
        <fullName evidence="1">Uncharacterized protein</fullName>
    </submittedName>
</protein>
<evidence type="ECO:0000313" key="2">
    <source>
        <dbReference type="Proteomes" id="UP001066276"/>
    </source>
</evidence>
<accession>A0AAV7UKR4</accession>
<proteinExistence type="predicted"/>
<name>A0AAV7UKR4_PLEWA</name>
<dbReference type="EMBL" id="JANPWB010000005">
    <property type="protein sequence ID" value="KAJ1188895.1"/>
    <property type="molecule type" value="Genomic_DNA"/>
</dbReference>
<gene>
    <name evidence="1" type="ORF">NDU88_005651</name>
</gene>
<comment type="caution">
    <text evidence="1">The sequence shown here is derived from an EMBL/GenBank/DDBJ whole genome shotgun (WGS) entry which is preliminary data.</text>
</comment>
<evidence type="ECO:0000313" key="1">
    <source>
        <dbReference type="EMBL" id="KAJ1188895.1"/>
    </source>
</evidence>
<reference evidence="1" key="1">
    <citation type="journal article" date="2022" name="bioRxiv">
        <title>Sequencing and chromosome-scale assembly of the giantPleurodeles waltlgenome.</title>
        <authorList>
            <person name="Brown T."/>
            <person name="Elewa A."/>
            <person name="Iarovenko S."/>
            <person name="Subramanian E."/>
            <person name="Araus A.J."/>
            <person name="Petzold A."/>
            <person name="Susuki M."/>
            <person name="Suzuki K.-i.T."/>
            <person name="Hayashi T."/>
            <person name="Toyoda A."/>
            <person name="Oliveira C."/>
            <person name="Osipova E."/>
            <person name="Leigh N.D."/>
            <person name="Simon A."/>
            <person name="Yun M.H."/>
        </authorList>
    </citation>
    <scope>NUCLEOTIDE SEQUENCE</scope>
    <source>
        <strain evidence="1">20211129_DDA</strain>
        <tissue evidence="1">Liver</tissue>
    </source>
</reference>
<keyword evidence="2" id="KW-1185">Reference proteome</keyword>